<dbReference type="Proteomes" id="UP001447188">
    <property type="component" value="Unassembled WGS sequence"/>
</dbReference>
<reference evidence="2 3" key="1">
    <citation type="submission" date="2024-02" db="EMBL/GenBank/DDBJ databases">
        <title>Discinaceae phylogenomics.</title>
        <authorList>
            <person name="Dirks A.C."/>
            <person name="James T.Y."/>
        </authorList>
    </citation>
    <scope>NUCLEOTIDE SEQUENCE [LARGE SCALE GENOMIC DNA]</scope>
    <source>
        <strain evidence="2 3">ACD0624</strain>
    </source>
</reference>
<organism evidence="2 3">
    <name type="scientific">Discina gigas</name>
    <dbReference type="NCBI Taxonomy" id="1032678"/>
    <lineage>
        <taxon>Eukaryota</taxon>
        <taxon>Fungi</taxon>
        <taxon>Dikarya</taxon>
        <taxon>Ascomycota</taxon>
        <taxon>Pezizomycotina</taxon>
        <taxon>Pezizomycetes</taxon>
        <taxon>Pezizales</taxon>
        <taxon>Discinaceae</taxon>
        <taxon>Discina</taxon>
    </lineage>
</organism>
<evidence type="ECO:0000313" key="2">
    <source>
        <dbReference type="EMBL" id="KAL0631159.1"/>
    </source>
</evidence>
<gene>
    <name evidence="2" type="ORF">Q9L58_009984</name>
</gene>
<feature type="compositionally biased region" description="Polar residues" evidence="1">
    <location>
        <begin position="1"/>
        <end position="27"/>
    </location>
</feature>
<name>A0ABR3G5H5_9PEZI</name>
<dbReference type="EMBL" id="JBBBZM010000289">
    <property type="protein sequence ID" value="KAL0631159.1"/>
    <property type="molecule type" value="Genomic_DNA"/>
</dbReference>
<feature type="region of interest" description="Disordered" evidence="1">
    <location>
        <begin position="124"/>
        <end position="153"/>
    </location>
</feature>
<evidence type="ECO:0000256" key="1">
    <source>
        <dbReference type="SAM" id="MobiDB-lite"/>
    </source>
</evidence>
<feature type="compositionally biased region" description="Basic and acidic residues" evidence="1">
    <location>
        <begin position="126"/>
        <end position="138"/>
    </location>
</feature>
<feature type="region of interest" description="Disordered" evidence="1">
    <location>
        <begin position="1"/>
        <end position="102"/>
    </location>
</feature>
<protein>
    <submittedName>
        <fullName evidence="2">Uncharacterized protein</fullName>
    </submittedName>
</protein>
<sequence>MRRNLFLSNLGNNHQANPPKPTRSNFTPGDGSRDEDLEAEYKPTTIREIPRRKKLNESADEEERRQKRKYKSLVRSSDESEDPENQPALPTARSRYSLQTNVDNEDNLKAKWKRRSLVVWSNVESENGRGPKHPKYETTRFSASGDSSRHRDNPPTTIELCFYENESPVHPFLIGLAEISPVTEPGIPGIPSFK</sequence>
<proteinExistence type="predicted"/>
<evidence type="ECO:0000313" key="3">
    <source>
        <dbReference type="Proteomes" id="UP001447188"/>
    </source>
</evidence>
<accession>A0ABR3G5H5</accession>
<comment type="caution">
    <text evidence="2">The sequence shown here is derived from an EMBL/GenBank/DDBJ whole genome shotgun (WGS) entry which is preliminary data.</text>
</comment>
<keyword evidence="3" id="KW-1185">Reference proteome</keyword>